<evidence type="ECO:0000256" key="1">
    <source>
        <dbReference type="ARBA" id="ARBA00000629"/>
    </source>
</evidence>
<keyword evidence="5 10" id="KW-0883">Thioether bond</keyword>
<dbReference type="Pfam" id="PF05995">
    <property type="entry name" value="CDO_I"/>
    <property type="match status" value="1"/>
</dbReference>
<evidence type="ECO:0000256" key="5">
    <source>
        <dbReference type="ARBA" id="ARBA00022784"/>
    </source>
</evidence>
<feature type="binding site" evidence="11">
    <location>
        <position position="166"/>
    </location>
    <ligand>
        <name>Fe cation</name>
        <dbReference type="ChEBI" id="CHEBI:24875"/>
        <note>catalytic</note>
    </ligand>
</feature>
<dbReference type="InterPro" id="IPR011051">
    <property type="entry name" value="RmlC_Cupin_sf"/>
</dbReference>
<comment type="similarity">
    <text evidence="2 12">Belongs to the cysteine dioxygenase family.</text>
</comment>
<evidence type="ECO:0000256" key="4">
    <source>
        <dbReference type="ARBA" id="ARBA00022723"/>
    </source>
</evidence>
<dbReference type="GeneID" id="28900317"/>
<proteinExistence type="inferred from homology"/>
<dbReference type="Proteomes" id="UP000076632">
    <property type="component" value="Unassembled WGS sequence"/>
</dbReference>
<dbReference type="OMA" id="YTENQVT"/>
<dbReference type="GO" id="GO:0019448">
    <property type="term" value="P:L-cysteine catabolic process"/>
    <property type="evidence" value="ECO:0007669"/>
    <property type="project" value="TreeGrafter"/>
</dbReference>
<dbReference type="InterPro" id="IPR014710">
    <property type="entry name" value="RmlC-like_jellyroll"/>
</dbReference>
<evidence type="ECO:0000256" key="2">
    <source>
        <dbReference type="ARBA" id="ARBA00006622"/>
    </source>
</evidence>
<evidence type="ECO:0000256" key="8">
    <source>
        <dbReference type="ARBA" id="ARBA00023004"/>
    </source>
</evidence>
<comment type="catalytic activity">
    <reaction evidence="1 12">
        <text>L-cysteine + O2 = 3-sulfino-L-alanine + H(+)</text>
        <dbReference type="Rhea" id="RHEA:20441"/>
        <dbReference type="ChEBI" id="CHEBI:15378"/>
        <dbReference type="ChEBI" id="CHEBI:15379"/>
        <dbReference type="ChEBI" id="CHEBI:35235"/>
        <dbReference type="ChEBI" id="CHEBI:61085"/>
        <dbReference type="EC" id="1.13.11.20"/>
    </reaction>
</comment>
<dbReference type="InParanoid" id="A0A165GHZ5"/>
<evidence type="ECO:0000256" key="12">
    <source>
        <dbReference type="RuleBase" id="RU366010"/>
    </source>
</evidence>
<evidence type="ECO:0000256" key="11">
    <source>
        <dbReference type="PIRSR" id="PIRSR610300-51"/>
    </source>
</evidence>
<dbReference type="OrthoDB" id="543511at2759"/>
<feature type="cross-link" description="3'-(S-cysteinyl)-tyrosine (Cys-Tyr)" evidence="10">
    <location>
        <begin position="113"/>
        <end position="183"/>
    </location>
</feature>
<keyword evidence="8 11" id="KW-0408">Iron</keyword>
<dbReference type="PANTHER" id="PTHR12918">
    <property type="entry name" value="CYSTEINE DIOXYGENASE"/>
    <property type="match status" value="1"/>
</dbReference>
<dbReference type="EC" id="1.13.11.20" evidence="3 12"/>
<dbReference type="GO" id="GO:0008198">
    <property type="term" value="F:ferrous iron binding"/>
    <property type="evidence" value="ECO:0007669"/>
    <property type="project" value="TreeGrafter"/>
</dbReference>
<dbReference type="InterPro" id="IPR010300">
    <property type="entry name" value="CDO_1"/>
</dbReference>
<reference evidence="13 14" key="1">
    <citation type="journal article" date="2016" name="Fungal Biol.">
        <title>The genome of Xylona heveae provides a window into fungal endophytism.</title>
        <authorList>
            <person name="Gazis R."/>
            <person name="Kuo A."/>
            <person name="Riley R."/>
            <person name="LaButti K."/>
            <person name="Lipzen A."/>
            <person name="Lin J."/>
            <person name="Amirebrahimi M."/>
            <person name="Hesse C.N."/>
            <person name="Spatafora J.W."/>
            <person name="Henrissat B."/>
            <person name="Hainaut M."/>
            <person name="Grigoriev I.V."/>
            <person name="Hibbett D.S."/>
        </authorList>
    </citation>
    <scope>NUCLEOTIDE SEQUENCE [LARGE SCALE GENOMIC DNA]</scope>
    <source>
        <strain evidence="13 14">TC161</strain>
    </source>
</reference>
<evidence type="ECO:0000256" key="9">
    <source>
        <dbReference type="ARBA" id="ARBA00070673"/>
    </source>
</evidence>
<dbReference type="STRING" id="1328760.A0A165GHZ5"/>
<feature type="binding site" evidence="11">
    <location>
        <position position="108"/>
    </location>
    <ligand>
        <name>Fe cation</name>
        <dbReference type="ChEBI" id="CHEBI:24875"/>
        <note>catalytic</note>
    </ligand>
</feature>
<evidence type="ECO:0000256" key="10">
    <source>
        <dbReference type="PIRSR" id="PIRSR610300-50"/>
    </source>
</evidence>
<evidence type="ECO:0000256" key="6">
    <source>
        <dbReference type="ARBA" id="ARBA00022964"/>
    </source>
</evidence>
<comment type="cofactor">
    <cofactor evidence="12">
        <name>Fe cation</name>
        <dbReference type="ChEBI" id="CHEBI:24875"/>
    </cofactor>
    <text evidence="12">Binds 1 Fe cation per subunit.</text>
</comment>
<dbReference type="PANTHER" id="PTHR12918:SF1">
    <property type="entry name" value="CYSTEINE DIOXYGENASE TYPE 1"/>
    <property type="match status" value="1"/>
</dbReference>
<sequence>MPAVAQEVLSTPEPAITKLQSKDAFHQLVEDLSKVLGPSSGINSDDVDPNDLVKLMEGYVSRDKEWQKYALGDNSRAYTRNLVDQGNGKSNLLILVWTPGKSSPIHDHADAHCVMKVLRGSLKESLYSWPDRNKTNEGIPSPLEIKKETVFGENQVTYMSDNLGLHKISNVSTDTPAISLHLYTPPNAAKVGCHMYDEKTGKSSHVLQCSFFSELGVRIPQPN</sequence>
<evidence type="ECO:0000256" key="7">
    <source>
        <dbReference type="ARBA" id="ARBA00023002"/>
    </source>
</evidence>
<feature type="binding site" evidence="11">
    <location>
        <position position="106"/>
    </location>
    <ligand>
        <name>Fe cation</name>
        <dbReference type="ChEBI" id="CHEBI:24875"/>
        <note>catalytic</note>
    </ligand>
</feature>
<dbReference type="RefSeq" id="XP_018187759.1">
    <property type="nucleotide sequence ID" value="XM_018335180.1"/>
</dbReference>
<evidence type="ECO:0000256" key="3">
    <source>
        <dbReference type="ARBA" id="ARBA00013133"/>
    </source>
</evidence>
<keyword evidence="4 11" id="KW-0479">Metal-binding</keyword>
<gene>
    <name evidence="13" type="ORF">L228DRAFT_268684</name>
</gene>
<dbReference type="SUPFAM" id="SSF51182">
    <property type="entry name" value="RmlC-like cupins"/>
    <property type="match status" value="1"/>
</dbReference>
<keyword evidence="6 12" id="KW-0223">Dioxygenase</keyword>
<dbReference type="GO" id="GO:0017172">
    <property type="term" value="F:cysteine dioxygenase activity"/>
    <property type="evidence" value="ECO:0007669"/>
    <property type="project" value="UniProtKB-UniRule"/>
</dbReference>
<evidence type="ECO:0000313" key="14">
    <source>
        <dbReference type="Proteomes" id="UP000076632"/>
    </source>
</evidence>
<name>A0A165GHZ5_XYLHT</name>
<keyword evidence="14" id="KW-1185">Reference proteome</keyword>
<evidence type="ECO:0000313" key="13">
    <source>
        <dbReference type="EMBL" id="KZF22204.1"/>
    </source>
</evidence>
<keyword evidence="7 12" id="KW-0560">Oxidoreductase</keyword>
<dbReference type="Gene3D" id="2.60.120.10">
    <property type="entry name" value="Jelly Rolls"/>
    <property type="match status" value="1"/>
</dbReference>
<dbReference type="CDD" id="cd10548">
    <property type="entry name" value="cupin_CDO"/>
    <property type="match status" value="1"/>
</dbReference>
<organism evidence="13 14">
    <name type="scientific">Xylona heveae (strain CBS 132557 / TC161)</name>
    <dbReference type="NCBI Taxonomy" id="1328760"/>
    <lineage>
        <taxon>Eukaryota</taxon>
        <taxon>Fungi</taxon>
        <taxon>Dikarya</taxon>
        <taxon>Ascomycota</taxon>
        <taxon>Pezizomycotina</taxon>
        <taxon>Xylonomycetes</taxon>
        <taxon>Xylonales</taxon>
        <taxon>Xylonaceae</taxon>
        <taxon>Xylona</taxon>
    </lineage>
</organism>
<protein>
    <recommendedName>
        <fullName evidence="9 12">Cysteine dioxygenase</fullName>
        <ecNumber evidence="3 12">1.13.11.20</ecNumber>
    </recommendedName>
</protein>
<dbReference type="EMBL" id="KV407459">
    <property type="protein sequence ID" value="KZF22204.1"/>
    <property type="molecule type" value="Genomic_DNA"/>
</dbReference>
<dbReference type="FunFam" id="2.60.120.10:FF:000189">
    <property type="entry name" value="Cysteine dioxygenase"/>
    <property type="match status" value="1"/>
</dbReference>
<accession>A0A165GHZ5</accession>
<dbReference type="AlphaFoldDB" id="A0A165GHZ5"/>